<sequence>MGSKFRPVFVVCLLIAGGFYDGCAGFETFFIPHDRPLSKINTTTSRWLASICGRTGWGMIDEKTGIPGRKYPWAVSIMFENKNKLGGAIISPYHILTAAHGFVKFKNFESNPCHVSSYRSPFELEQRIVSIGDDCIRGHVPKMANSPMCNTTRAQYYRIRSVYVDTDFAGQGCQGGHDWAILELTTPIQFQTGHIAPICLPFHQQSIANDLTIFSWGRRDVFLDSDPLIHEIQMAHDPLCKPPWSDTMPTKKRDYICAKSYVPTNPNSARTCHGDSGSGLEQRDSTGRATLVGITSFGTKGCPSNELARFTRVSTYLQEICELTGVCYTLPWAQKKVK</sequence>
<protein>
    <submittedName>
        <fullName evidence="4">Peptidase S1 domain-containing protein</fullName>
    </submittedName>
</protein>
<dbReference type="SMART" id="SM00020">
    <property type="entry name" value="Tryp_SPc"/>
    <property type="match status" value="1"/>
</dbReference>
<dbReference type="InterPro" id="IPR001314">
    <property type="entry name" value="Peptidase_S1A"/>
</dbReference>
<dbReference type="InterPro" id="IPR051333">
    <property type="entry name" value="CLIP_Serine_Protease"/>
</dbReference>
<evidence type="ECO:0000313" key="4">
    <source>
        <dbReference type="WBParaSite" id="Pan_g18139.t1"/>
    </source>
</evidence>
<dbReference type="WBParaSite" id="Pan_g18139.t1">
    <property type="protein sequence ID" value="Pan_g18139.t1"/>
    <property type="gene ID" value="Pan_g18139"/>
</dbReference>
<name>A0A7E4ZUE9_PANRE</name>
<keyword evidence="3" id="KW-1185">Reference proteome</keyword>
<keyword evidence="1" id="KW-0732">Signal</keyword>
<feature type="chain" id="PRO_5029006178" evidence="1">
    <location>
        <begin position="26"/>
        <end position="338"/>
    </location>
</feature>
<dbReference type="PROSITE" id="PS50240">
    <property type="entry name" value="TRYPSIN_DOM"/>
    <property type="match status" value="1"/>
</dbReference>
<dbReference type="InterPro" id="IPR005514">
    <property type="entry name" value="DUF316"/>
</dbReference>
<organism evidence="3 4">
    <name type="scientific">Panagrellus redivivus</name>
    <name type="common">Microworm</name>
    <dbReference type="NCBI Taxonomy" id="6233"/>
    <lineage>
        <taxon>Eukaryota</taxon>
        <taxon>Metazoa</taxon>
        <taxon>Ecdysozoa</taxon>
        <taxon>Nematoda</taxon>
        <taxon>Chromadorea</taxon>
        <taxon>Rhabditida</taxon>
        <taxon>Tylenchina</taxon>
        <taxon>Panagrolaimomorpha</taxon>
        <taxon>Panagrolaimoidea</taxon>
        <taxon>Panagrolaimidae</taxon>
        <taxon>Panagrellus</taxon>
    </lineage>
</organism>
<dbReference type="GO" id="GO:0006508">
    <property type="term" value="P:proteolysis"/>
    <property type="evidence" value="ECO:0007669"/>
    <property type="project" value="InterPro"/>
</dbReference>
<proteinExistence type="predicted"/>
<feature type="signal peptide" evidence="1">
    <location>
        <begin position="1"/>
        <end position="25"/>
    </location>
</feature>
<dbReference type="Gene3D" id="2.40.10.10">
    <property type="entry name" value="Trypsin-like serine proteases"/>
    <property type="match status" value="1"/>
</dbReference>
<evidence type="ECO:0000256" key="1">
    <source>
        <dbReference type="SAM" id="SignalP"/>
    </source>
</evidence>
<dbReference type="PANTHER" id="PTHR24260:SF106">
    <property type="entry name" value="PEPTIDASE S1 DOMAIN-CONTAINING PROTEIN"/>
    <property type="match status" value="1"/>
</dbReference>
<dbReference type="AlphaFoldDB" id="A0A7E4ZUE9"/>
<dbReference type="PANTHER" id="PTHR24260">
    <property type="match status" value="1"/>
</dbReference>
<accession>A0A7E4ZUE9</accession>
<evidence type="ECO:0000259" key="2">
    <source>
        <dbReference type="PROSITE" id="PS50240"/>
    </source>
</evidence>
<dbReference type="GO" id="GO:0004252">
    <property type="term" value="F:serine-type endopeptidase activity"/>
    <property type="evidence" value="ECO:0007669"/>
    <property type="project" value="InterPro"/>
</dbReference>
<dbReference type="InterPro" id="IPR043504">
    <property type="entry name" value="Peptidase_S1_PA_chymotrypsin"/>
</dbReference>
<dbReference type="InterPro" id="IPR009003">
    <property type="entry name" value="Peptidase_S1_PA"/>
</dbReference>
<feature type="domain" description="Peptidase S1" evidence="2">
    <location>
        <begin position="51"/>
        <end position="338"/>
    </location>
</feature>
<dbReference type="Pfam" id="PF00089">
    <property type="entry name" value="Trypsin"/>
    <property type="match status" value="1"/>
</dbReference>
<reference evidence="4" key="2">
    <citation type="submission" date="2020-10" db="UniProtKB">
        <authorList>
            <consortium name="WormBaseParasite"/>
        </authorList>
    </citation>
    <scope>IDENTIFICATION</scope>
</reference>
<reference evidence="3" key="1">
    <citation type="journal article" date="2013" name="Genetics">
        <title>The draft genome and transcriptome of Panagrellus redivivus are shaped by the harsh demands of a free-living lifestyle.</title>
        <authorList>
            <person name="Srinivasan J."/>
            <person name="Dillman A.R."/>
            <person name="Macchietto M.G."/>
            <person name="Heikkinen L."/>
            <person name="Lakso M."/>
            <person name="Fracchia K.M."/>
            <person name="Antoshechkin I."/>
            <person name="Mortazavi A."/>
            <person name="Wong G."/>
            <person name="Sternberg P.W."/>
        </authorList>
    </citation>
    <scope>NUCLEOTIDE SEQUENCE [LARGE SCALE GENOMIC DNA]</scope>
    <source>
        <strain evidence="3">MT8872</strain>
    </source>
</reference>
<dbReference type="InterPro" id="IPR001254">
    <property type="entry name" value="Trypsin_dom"/>
</dbReference>
<dbReference type="PRINTS" id="PR00722">
    <property type="entry name" value="CHYMOTRYPSIN"/>
</dbReference>
<dbReference type="Pfam" id="PF03761">
    <property type="entry name" value="DUF316"/>
    <property type="match status" value="1"/>
</dbReference>
<dbReference type="Proteomes" id="UP000492821">
    <property type="component" value="Unassembled WGS sequence"/>
</dbReference>
<dbReference type="SUPFAM" id="SSF50494">
    <property type="entry name" value="Trypsin-like serine proteases"/>
    <property type="match status" value="1"/>
</dbReference>
<evidence type="ECO:0000313" key="3">
    <source>
        <dbReference type="Proteomes" id="UP000492821"/>
    </source>
</evidence>